<dbReference type="Gene3D" id="3.30.1380.20">
    <property type="entry name" value="Trafficking protein particle complex subunit 3"/>
    <property type="match status" value="1"/>
</dbReference>
<sequence length="283" mass="30411">MPITAREPNFAHPGALFRVTQHRTTGGPMIELEIQVLSDRREGLVMEIGQVISAHNYASLRQRLTQDGRGALLSMLVRGPSEQRLALEEMLGTHHRVLSFEAALSKEAMAISVAAPKVASPGLVAEPRLAFEAPAAMPDIEQVEQILPRLVQDFPHIYSGLAALKSKVTGAAQDPSMFLAGRRVGLWVYKRDYAGGVSLGLGDAIKRIAVPALRQIAQIEPRGVHVHVLDCPMCDSAGGSGCRFYGGYLEGLLGAALADRKVRARQLSCRGAGAAHCSLEISH</sequence>
<keyword evidence="3" id="KW-1185">Reference proteome</keyword>
<dbReference type="Proteomes" id="UP000274358">
    <property type="component" value="Unassembled WGS sequence"/>
</dbReference>
<name>A0A3S0RZ15_9GAMM</name>
<protein>
    <recommendedName>
        <fullName evidence="1">4-vinyl reductase 4VR domain-containing protein</fullName>
    </recommendedName>
</protein>
<dbReference type="SUPFAM" id="SSF111126">
    <property type="entry name" value="Ligand-binding domain in the NO signalling and Golgi transport"/>
    <property type="match status" value="1"/>
</dbReference>
<proteinExistence type="predicted"/>
<dbReference type="InterPro" id="IPR024096">
    <property type="entry name" value="NO_sig/Golgi_transp_ligand-bd"/>
</dbReference>
<organism evidence="2 3">
    <name type="scientific">Dyella choica</name>
    <dbReference type="NCBI Taxonomy" id="1927959"/>
    <lineage>
        <taxon>Bacteria</taxon>
        <taxon>Pseudomonadati</taxon>
        <taxon>Pseudomonadota</taxon>
        <taxon>Gammaproteobacteria</taxon>
        <taxon>Lysobacterales</taxon>
        <taxon>Rhodanobacteraceae</taxon>
        <taxon>Dyella</taxon>
    </lineage>
</organism>
<gene>
    <name evidence="2" type="ORF">EKH80_14825</name>
</gene>
<dbReference type="AlphaFoldDB" id="A0A3S0RZ15"/>
<reference evidence="2 3" key="1">
    <citation type="submission" date="2018-12" db="EMBL/GenBank/DDBJ databases">
        <title>Dyella dinghuensis sp. nov. DHOA06 and Dyella choica sp. nov. 4M-K27, isolated from forest soil.</title>
        <authorList>
            <person name="Qiu L.-H."/>
            <person name="Gao Z.-H."/>
        </authorList>
    </citation>
    <scope>NUCLEOTIDE SEQUENCE [LARGE SCALE GENOMIC DNA]</scope>
    <source>
        <strain evidence="2 3">4M-K27</strain>
    </source>
</reference>
<evidence type="ECO:0000259" key="1">
    <source>
        <dbReference type="SMART" id="SM00989"/>
    </source>
</evidence>
<evidence type="ECO:0000313" key="3">
    <source>
        <dbReference type="Proteomes" id="UP000274358"/>
    </source>
</evidence>
<feature type="domain" description="4-vinyl reductase 4VR" evidence="1">
    <location>
        <begin position="223"/>
        <end position="283"/>
    </location>
</feature>
<dbReference type="SMART" id="SM00989">
    <property type="entry name" value="V4R"/>
    <property type="match status" value="1"/>
</dbReference>
<accession>A0A3S0RZ15</accession>
<comment type="caution">
    <text evidence="2">The sequence shown here is derived from an EMBL/GenBank/DDBJ whole genome shotgun (WGS) entry which is preliminary data.</text>
</comment>
<dbReference type="EMBL" id="RYYV01000011">
    <property type="protein sequence ID" value="RUL73593.1"/>
    <property type="molecule type" value="Genomic_DNA"/>
</dbReference>
<dbReference type="InterPro" id="IPR004096">
    <property type="entry name" value="V4R"/>
</dbReference>
<evidence type="ECO:0000313" key="2">
    <source>
        <dbReference type="EMBL" id="RUL73593.1"/>
    </source>
</evidence>